<reference evidence="4 5" key="1">
    <citation type="submission" date="2020-08" db="EMBL/GenBank/DDBJ databases">
        <title>Aphidius gifuensis genome sequencing and assembly.</title>
        <authorList>
            <person name="Du Z."/>
        </authorList>
    </citation>
    <scope>NUCLEOTIDE SEQUENCE [LARGE SCALE GENOMIC DNA]</scope>
    <source>
        <strain evidence="4">YNYX2018</strain>
        <tissue evidence="4">Adults</tissue>
    </source>
</reference>
<keyword evidence="5" id="KW-1185">Reference proteome</keyword>
<dbReference type="Proteomes" id="UP000639338">
    <property type="component" value="Unassembled WGS sequence"/>
</dbReference>
<name>A0A834Y5C8_APHGI</name>
<feature type="domain" description="Galectin" evidence="3">
    <location>
        <begin position="16"/>
        <end position="147"/>
    </location>
</feature>
<dbReference type="InterPro" id="IPR001079">
    <property type="entry name" value="Galectin_CRD"/>
</dbReference>
<evidence type="ECO:0000313" key="4">
    <source>
        <dbReference type="EMBL" id="KAF7998172.1"/>
    </source>
</evidence>
<evidence type="ECO:0000313" key="5">
    <source>
        <dbReference type="Proteomes" id="UP000639338"/>
    </source>
</evidence>
<dbReference type="SMART" id="SM00276">
    <property type="entry name" value="GLECT"/>
    <property type="match status" value="2"/>
</dbReference>
<comment type="caution">
    <text evidence="4">The sequence shown here is derived from an EMBL/GenBank/DDBJ whole genome shotgun (WGS) entry which is preliminary data.</text>
</comment>
<dbReference type="InterPro" id="IPR013320">
    <property type="entry name" value="ConA-like_dom_sf"/>
</dbReference>
<keyword evidence="1 2" id="KW-0430">Lectin</keyword>
<dbReference type="Gene3D" id="2.60.120.200">
    <property type="match status" value="2"/>
</dbReference>
<dbReference type="GO" id="GO:0016936">
    <property type="term" value="F:galactoside binding"/>
    <property type="evidence" value="ECO:0007669"/>
    <property type="project" value="TreeGrafter"/>
</dbReference>
<dbReference type="PROSITE" id="PS51304">
    <property type="entry name" value="GALECTIN"/>
    <property type="match status" value="2"/>
</dbReference>
<protein>
    <recommendedName>
        <fullName evidence="2">Galectin</fullName>
    </recommendedName>
</protein>
<accession>A0A834Y5C8</accession>
<dbReference type="SMART" id="SM00908">
    <property type="entry name" value="Gal-bind_lectin"/>
    <property type="match status" value="2"/>
</dbReference>
<dbReference type="GO" id="GO:0030246">
    <property type="term" value="F:carbohydrate binding"/>
    <property type="evidence" value="ECO:0007669"/>
    <property type="project" value="UniProtKB-UniRule"/>
</dbReference>
<dbReference type="EMBL" id="JACMRX010000001">
    <property type="protein sequence ID" value="KAF7998172.1"/>
    <property type="molecule type" value="Genomic_DNA"/>
</dbReference>
<evidence type="ECO:0000256" key="2">
    <source>
        <dbReference type="RuleBase" id="RU102079"/>
    </source>
</evidence>
<evidence type="ECO:0000256" key="1">
    <source>
        <dbReference type="ARBA" id="ARBA00022734"/>
    </source>
</evidence>
<dbReference type="AlphaFoldDB" id="A0A834Y5C8"/>
<dbReference type="InterPro" id="IPR044156">
    <property type="entry name" value="Galectin-like"/>
</dbReference>
<feature type="domain" description="Galectin" evidence="3">
    <location>
        <begin position="179"/>
        <end position="316"/>
    </location>
</feature>
<organism evidence="4 5">
    <name type="scientific">Aphidius gifuensis</name>
    <name type="common">Parasitoid wasp</name>
    <dbReference type="NCBI Taxonomy" id="684658"/>
    <lineage>
        <taxon>Eukaryota</taxon>
        <taxon>Metazoa</taxon>
        <taxon>Ecdysozoa</taxon>
        <taxon>Arthropoda</taxon>
        <taxon>Hexapoda</taxon>
        <taxon>Insecta</taxon>
        <taxon>Pterygota</taxon>
        <taxon>Neoptera</taxon>
        <taxon>Endopterygota</taxon>
        <taxon>Hymenoptera</taxon>
        <taxon>Apocrita</taxon>
        <taxon>Ichneumonoidea</taxon>
        <taxon>Braconidae</taxon>
        <taxon>Aphidiinae</taxon>
        <taxon>Aphidius</taxon>
    </lineage>
</organism>
<gene>
    <name evidence="4" type="ORF">HCN44_009570</name>
</gene>
<proteinExistence type="predicted"/>
<dbReference type="OrthoDB" id="5795596at2759"/>
<dbReference type="SUPFAM" id="SSF49899">
    <property type="entry name" value="Concanavalin A-like lectins/glucanases"/>
    <property type="match status" value="2"/>
</dbReference>
<dbReference type="PANTHER" id="PTHR11346">
    <property type="entry name" value="GALECTIN"/>
    <property type="match status" value="1"/>
</dbReference>
<evidence type="ECO:0000259" key="3">
    <source>
        <dbReference type="PROSITE" id="PS51304"/>
    </source>
</evidence>
<sequence length="319" mass="37144">MPKIFITTLTTIYHEPSFGTAIKLKPTSAIIIIGYVTNKCKSFWINLGCESTGNIAFYLNPRLDRGYVVRNSFIKGRWGREENCSSTQFNFQRQTYFHIIIFCGPKEFQISIDGEHFCSFNYRIPLELITHFDFDGDIEDVRSRVTELCIYPDPKIIKHYRNIQLTDEKPLLDDLNVPANIKICPNFIPGATIFIKGRLKLLPNLFSVNLQQSQLIYPPPDIALHFNPRFCYENRPPCVVINTFIDGSWGHEERNVNKLPWCPGRDFLLTFRCEDDGFLIWLDDKLISEFQHRMDPSIIDTLHITGDYIIHQISMAFYD</sequence>
<dbReference type="CDD" id="cd00070">
    <property type="entry name" value="GLECT"/>
    <property type="match status" value="2"/>
</dbReference>
<dbReference type="PANTHER" id="PTHR11346:SF176">
    <property type="entry name" value="32 KDA BETA-GALACTOSIDE-BINDING LECTIN LEC-3"/>
    <property type="match status" value="1"/>
</dbReference>
<dbReference type="Pfam" id="PF00337">
    <property type="entry name" value="Gal-bind_lectin"/>
    <property type="match status" value="2"/>
</dbReference>